<sequence length="251" mass="25927">MTDPRPLLPLALIAALLGVSALLALVAPSRVTGGVYQVDVGGDVIATESLSCHRVGDTAACVVPVGGRELAITVVYPHPNPVQPGTCTAVHGDRRVACTAHVLGYGHASQSVWIDEDLGLTEDERARLRDAVPWWRSAEWLPVAIPAVLVVGMAGAAFVLGGRVRQAARWRLPVAIGTGLLGVVPIGTGFLLGWPSLVALAVLAAWQWQSGGTSGGGRGARWGHALSAGAATAVYSVVTLFVLLLDGGFID</sequence>
<keyword evidence="1" id="KW-0812">Transmembrane</keyword>
<comment type="caution">
    <text evidence="2">The sequence shown here is derived from an EMBL/GenBank/DDBJ whole genome shotgun (WGS) entry which is preliminary data.</text>
</comment>
<proteinExistence type="predicted"/>
<organism evidence="2 3">
    <name type="scientific">Umezawaea endophytica</name>
    <dbReference type="NCBI Taxonomy" id="1654476"/>
    <lineage>
        <taxon>Bacteria</taxon>
        <taxon>Bacillati</taxon>
        <taxon>Actinomycetota</taxon>
        <taxon>Actinomycetes</taxon>
        <taxon>Pseudonocardiales</taxon>
        <taxon>Pseudonocardiaceae</taxon>
        <taxon>Umezawaea</taxon>
    </lineage>
</organism>
<keyword evidence="1" id="KW-0472">Membrane</keyword>
<accession>A0A9X2VEY9</accession>
<reference evidence="2" key="1">
    <citation type="submission" date="2022-08" db="EMBL/GenBank/DDBJ databases">
        <authorList>
            <person name="Tistechok S."/>
            <person name="Samborskyy M."/>
            <person name="Roman I."/>
        </authorList>
    </citation>
    <scope>NUCLEOTIDE SEQUENCE</scope>
    <source>
        <strain evidence="2">DSM 103496</strain>
    </source>
</reference>
<dbReference type="Proteomes" id="UP001141259">
    <property type="component" value="Unassembled WGS sequence"/>
</dbReference>
<keyword evidence="1" id="KW-1133">Transmembrane helix</keyword>
<feature type="transmembrane region" description="Helical" evidence="1">
    <location>
        <begin position="225"/>
        <end position="245"/>
    </location>
</feature>
<feature type="transmembrane region" description="Helical" evidence="1">
    <location>
        <begin position="140"/>
        <end position="160"/>
    </location>
</feature>
<feature type="transmembrane region" description="Helical" evidence="1">
    <location>
        <begin position="172"/>
        <end position="205"/>
    </location>
</feature>
<evidence type="ECO:0000313" key="2">
    <source>
        <dbReference type="EMBL" id="MCS7475450.1"/>
    </source>
</evidence>
<dbReference type="AlphaFoldDB" id="A0A9X2VEY9"/>
<gene>
    <name evidence="2" type="ORF">NZH93_01175</name>
</gene>
<name>A0A9X2VEY9_9PSEU</name>
<evidence type="ECO:0000256" key="1">
    <source>
        <dbReference type="SAM" id="Phobius"/>
    </source>
</evidence>
<dbReference type="RefSeq" id="WP_259620966.1">
    <property type="nucleotide sequence ID" value="NZ_JANYMP010000001.1"/>
</dbReference>
<dbReference type="EMBL" id="JANYMP010000001">
    <property type="protein sequence ID" value="MCS7475450.1"/>
    <property type="molecule type" value="Genomic_DNA"/>
</dbReference>
<protein>
    <submittedName>
        <fullName evidence="2">Uncharacterized protein</fullName>
    </submittedName>
</protein>
<evidence type="ECO:0000313" key="3">
    <source>
        <dbReference type="Proteomes" id="UP001141259"/>
    </source>
</evidence>
<keyword evidence="3" id="KW-1185">Reference proteome</keyword>